<dbReference type="RefSeq" id="WP_311712810.1">
    <property type="nucleotide sequence ID" value="NZ_JAVREZ010000001.1"/>
</dbReference>
<dbReference type="Proteomes" id="UP001183824">
    <property type="component" value="Unassembled WGS sequence"/>
</dbReference>
<evidence type="ECO:0008006" key="3">
    <source>
        <dbReference type="Google" id="ProtNLM"/>
    </source>
</evidence>
<organism evidence="1 2">
    <name type="scientific">Streptomyces doebereineriae</name>
    <dbReference type="NCBI Taxonomy" id="3075528"/>
    <lineage>
        <taxon>Bacteria</taxon>
        <taxon>Bacillati</taxon>
        <taxon>Actinomycetota</taxon>
        <taxon>Actinomycetes</taxon>
        <taxon>Kitasatosporales</taxon>
        <taxon>Streptomycetaceae</taxon>
        <taxon>Streptomyces</taxon>
    </lineage>
</organism>
<dbReference type="EMBL" id="JAVREZ010000001">
    <property type="protein sequence ID" value="MDT0479442.1"/>
    <property type="molecule type" value="Genomic_DNA"/>
</dbReference>
<proteinExistence type="predicted"/>
<protein>
    <recommendedName>
        <fullName evidence="3">Signal transduction histidine kinase subgroup 3 dimerisation and phosphoacceptor domain-containing protein</fullName>
    </recommendedName>
</protein>
<name>A0ABU2V3A3_9ACTN</name>
<comment type="caution">
    <text evidence="1">The sequence shown here is derived from an EMBL/GenBank/DDBJ whole genome shotgun (WGS) entry which is preliminary data.</text>
</comment>
<evidence type="ECO:0000313" key="1">
    <source>
        <dbReference type="EMBL" id="MDT0479442.1"/>
    </source>
</evidence>
<reference evidence="2" key="1">
    <citation type="submission" date="2023-07" db="EMBL/GenBank/DDBJ databases">
        <title>30 novel species of actinomycetes from the DSMZ collection.</title>
        <authorList>
            <person name="Nouioui I."/>
        </authorList>
    </citation>
    <scope>NUCLEOTIDE SEQUENCE [LARGE SCALE GENOMIC DNA]</scope>
    <source>
        <strain evidence="2">DSM 41640</strain>
    </source>
</reference>
<accession>A0ABU2V3A3</accession>
<sequence length="108" mass="12203">MGFVVMDISRRSSASNARYTALNEQANRQRQHQAQELHRALSTTATPALAYWLIHQPLAADQNTIEALSRLSREITTYASRPVWVQVAHLIQTFVQDLDSTASPRLRS</sequence>
<gene>
    <name evidence="1" type="ORF">RNB18_04450</name>
</gene>
<keyword evidence="2" id="KW-1185">Reference proteome</keyword>
<evidence type="ECO:0000313" key="2">
    <source>
        <dbReference type="Proteomes" id="UP001183824"/>
    </source>
</evidence>